<dbReference type="GO" id="GO:0032259">
    <property type="term" value="P:methylation"/>
    <property type="evidence" value="ECO:0007669"/>
    <property type="project" value="UniProtKB-KW"/>
</dbReference>
<dbReference type="Gene3D" id="3.40.50.150">
    <property type="entry name" value="Vaccinia Virus protein VP39"/>
    <property type="match status" value="1"/>
</dbReference>
<proteinExistence type="predicted"/>
<dbReference type="InterPro" id="IPR029063">
    <property type="entry name" value="SAM-dependent_MTases_sf"/>
</dbReference>
<organism evidence="2 3">
    <name type="scientific">Desulfonema magnum</name>
    <dbReference type="NCBI Taxonomy" id="45655"/>
    <lineage>
        <taxon>Bacteria</taxon>
        <taxon>Pseudomonadati</taxon>
        <taxon>Thermodesulfobacteriota</taxon>
        <taxon>Desulfobacteria</taxon>
        <taxon>Desulfobacterales</taxon>
        <taxon>Desulfococcaceae</taxon>
        <taxon>Desulfonema</taxon>
    </lineage>
</organism>
<evidence type="ECO:0000313" key="2">
    <source>
        <dbReference type="EMBL" id="QTA89130.1"/>
    </source>
</evidence>
<dbReference type="InterPro" id="IPR053173">
    <property type="entry name" value="SAM-binding_MTase"/>
</dbReference>
<sequence>MAESVCPVWIGYFLASPVRKLFQNPEKILRPYIRKGMNVLDIGCAMGFFSLPLARMVGSNGRVICVDMQEKMITSLEKRARRAGVSDRIETHLCRQNSLNLQEVKEQIDFALAFAVVHEVPDASVLFAEVYEAMKSGGKFLVAEPKGHLSEKDFEVTISIARQSGFRKAADSPEIAHSRVVLLEK</sequence>
<dbReference type="Proteomes" id="UP000663722">
    <property type="component" value="Chromosome"/>
</dbReference>
<name>A0A975GPS9_9BACT</name>
<protein>
    <submittedName>
        <fullName evidence="2">SAM-dependent DNA methylase</fullName>
    </submittedName>
</protein>
<evidence type="ECO:0000313" key="3">
    <source>
        <dbReference type="Proteomes" id="UP000663722"/>
    </source>
</evidence>
<keyword evidence="3" id="KW-1185">Reference proteome</keyword>
<gene>
    <name evidence="2" type="ORF">dnm_051780</name>
</gene>
<dbReference type="EMBL" id="CP061800">
    <property type="protein sequence ID" value="QTA89130.1"/>
    <property type="molecule type" value="Genomic_DNA"/>
</dbReference>
<keyword evidence="2" id="KW-0489">Methyltransferase</keyword>
<dbReference type="Pfam" id="PF13847">
    <property type="entry name" value="Methyltransf_31"/>
    <property type="match status" value="1"/>
</dbReference>
<dbReference type="PANTHER" id="PTHR45128:SF1">
    <property type="entry name" value="S-ADENOSYLMETHIONINE-DEPENDENT METHYLTRANSFERASE RV2258C"/>
    <property type="match status" value="1"/>
</dbReference>
<reference evidence="2" key="1">
    <citation type="journal article" date="2021" name="Microb. Physiol.">
        <title>Proteogenomic Insights into the Physiology of Marine, Sulfate-Reducing, Filamentous Desulfonema limicola and Desulfonema magnum.</title>
        <authorList>
            <person name="Schnaars V."/>
            <person name="Wohlbrand L."/>
            <person name="Scheve S."/>
            <person name="Hinrichs C."/>
            <person name="Reinhardt R."/>
            <person name="Rabus R."/>
        </authorList>
    </citation>
    <scope>NUCLEOTIDE SEQUENCE</scope>
    <source>
        <strain evidence="2">4be13</strain>
    </source>
</reference>
<keyword evidence="2" id="KW-0808">Transferase</keyword>
<evidence type="ECO:0000259" key="1">
    <source>
        <dbReference type="Pfam" id="PF13847"/>
    </source>
</evidence>
<dbReference type="InterPro" id="IPR025714">
    <property type="entry name" value="Methyltranfer_dom"/>
</dbReference>
<dbReference type="PANTHER" id="PTHR45128">
    <property type="entry name" value="METHYLTRANSFERASE TYPE 11"/>
    <property type="match status" value="1"/>
</dbReference>
<dbReference type="KEGG" id="dmm:dnm_051780"/>
<dbReference type="AlphaFoldDB" id="A0A975GPS9"/>
<dbReference type="GO" id="GO:0008168">
    <property type="term" value="F:methyltransferase activity"/>
    <property type="evidence" value="ECO:0007669"/>
    <property type="project" value="UniProtKB-KW"/>
</dbReference>
<feature type="domain" description="Methyltransferase" evidence="1">
    <location>
        <begin position="34"/>
        <end position="154"/>
    </location>
</feature>
<dbReference type="RefSeq" id="WP_207677900.1">
    <property type="nucleotide sequence ID" value="NZ_CP061800.1"/>
</dbReference>
<dbReference type="SUPFAM" id="SSF53335">
    <property type="entry name" value="S-adenosyl-L-methionine-dependent methyltransferases"/>
    <property type="match status" value="1"/>
</dbReference>
<dbReference type="CDD" id="cd02440">
    <property type="entry name" value="AdoMet_MTases"/>
    <property type="match status" value="1"/>
</dbReference>
<accession>A0A975GPS9</accession>